<dbReference type="AlphaFoldDB" id="A0A381QJG7"/>
<organism evidence="2">
    <name type="scientific">marine metagenome</name>
    <dbReference type="NCBI Taxonomy" id="408172"/>
    <lineage>
        <taxon>unclassified sequences</taxon>
        <taxon>metagenomes</taxon>
        <taxon>ecological metagenomes</taxon>
    </lineage>
</organism>
<evidence type="ECO:0000256" key="1">
    <source>
        <dbReference type="SAM" id="MobiDB-lite"/>
    </source>
</evidence>
<evidence type="ECO:0000313" key="2">
    <source>
        <dbReference type="EMBL" id="SUZ78217.1"/>
    </source>
</evidence>
<gene>
    <name evidence="2" type="ORF">METZ01_LOCUS31071</name>
</gene>
<feature type="region of interest" description="Disordered" evidence="1">
    <location>
        <begin position="1"/>
        <end position="26"/>
    </location>
</feature>
<protein>
    <submittedName>
        <fullName evidence="2">Uncharacterized protein</fullName>
    </submittedName>
</protein>
<name>A0A381QJG7_9ZZZZ</name>
<accession>A0A381QJG7</accession>
<sequence>MLHSYSFQEQMSPLSGEMHPQHNCSF</sequence>
<reference evidence="2" key="1">
    <citation type="submission" date="2018-05" db="EMBL/GenBank/DDBJ databases">
        <authorList>
            <person name="Lanie J.A."/>
            <person name="Ng W.-L."/>
            <person name="Kazmierczak K.M."/>
            <person name="Andrzejewski T.M."/>
            <person name="Davidsen T.M."/>
            <person name="Wayne K.J."/>
            <person name="Tettelin H."/>
            <person name="Glass J.I."/>
            <person name="Rusch D."/>
            <person name="Podicherti R."/>
            <person name="Tsui H.-C.T."/>
            <person name="Winkler M.E."/>
        </authorList>
    </citation>
    <scope>NUCLEOTIDE SEQUENCE</scope>
</reference>
<feature type="compositionally biased region" description="Polar residues" evidence="1">
    <location>
        <begin position="1"/>
        <end position="13"/>
    </location>
</feature>
<dbReference type="EMBL" id="UINC01001345">
    <property type="protein sequence ID" value="SUZ78217.1"/>
    <property type="molecule type" value="Genomic_DNA"/>
</dbReference>
<proteinExistence type="predicted"/>